<keyword evidence="8" id="KW-1185">Reference proteome</keyword>
<dbReference type="OrthoDB" id="10248581at2759"/>
<feature type="domain" description="DNA-directed RNA polymerase RBP11-like dimerisation" evidence="6">
    <location>
        <begin position="30"/>
        <end position="102"/>
    </location>
</feature>
<dbReference type="GO" id="GO:0003899">
    <property type="term" value="F:DNA-directed RNA polymerase activity"/>
    <property type="evidence" value="ECO:0007669"/>
    <property type="project" value="InterPro"/>
</dbReference>
<dbReference type="InterPro" id="IPR008193">
    <property type="entry name" value="RNA_pol_Rpb11_13-16kDa_CS"/>
</dbReference>
<accession>A0A177BA19</accession>
<keyword evidence="4" id="KW-0539">Nucleus</keyword>
<dbReference type="Gene3D" id="3.30.1360.10">
    <property type="entry name" value="RNA polymerase, RBP11-like subunit"/>
    <property type="match status" value="1"/>
</dbReference>
<evidence type="ECO:0000256" key="5">
    <source>
        <dbReference type="ARBA" id="ARBA00025751"/>
    </source>
</evidence>
<dbReference type="InterPro" id="IPR022905">
    <property type="entry name" value="Rpo11-like"/>
</dbReference>
<dbReference type="PANTHER" id="PTHR13946:SF16">
    <property type="entry name" value="DNA-DIRECTED RNA POLYMERASE II SUBUNIT RPB11"/>
    <property type="match status" value="1"/>
</dbReference>
<dbReference type="HAMAP" id="MF_00261">
    <property type="entry name" value="RNApol_arch_Rpo11"/>
    <property type="match status" value="1"/>
</dbReference>
<evidence type="ECO:0000256" key="2">
    <source>
        <dbReference type="ARBA" id="ARBA00022478"/>
    </source>
</evidence>
<organism evidence="7 8">
    <name type="scientific">Intoshia linei</name>
    <dbReference type="NCBI Taxonomy" id="1819745"/>
    <lineage>
        <taxon>Eukaryota</taxon>
        <taxon>Metazoa</taxon>
        <taxon>Spiralia</taxon>
        <taxon>Lophotrochozoa</taxon>
        <taxon>Mesozoa</taxon>
        <taxon>Orthonectida</taxon>
        <taxon>Rhopaluridae</taxon>
        <taxon>Intoshia</taxon>
    </lineage>
</organism>
<dbReference type="CDD" id="cd06926">
    <property type="entry name" value="RNAP_II_RPB11"/>
    <property type="match status" value="1"/>
</dbReference>
<dbReference type="AlphaFoldDB" id="A0A177BA19"/>
<dbReference type="SUPFAM" id="SSF55257">
    <property type="entry name" value="RBP11-like subunits of RNA polymerase"/>
    <property type="match status" value="1"/>
</dbReference>
<dbReference type="GO" id="GO:0003677">
    <property type="term" value="F:DNA binding"/>
    <property type="evidence" value="ECO:0007669"/>
    <property type="project" value="InterPro"/>
</dbReference>
<dbReference type="InterPro" id="IPR009025">
    <property type="entry name" value="RBP11-like_dimer"/>
</dbReference>
<protein>
    <submittedName>
        <fullName evidence="7">RNA polymerase II subunit B11</fullName>
    </submittedName>
</protein>
<reference evidence="7 8" key="1">
    <citation type="submission" date="2016-04" db="EMBL/GenBank/DDBJ databases">
        <title>The genome of Intoshia linei affirms orthonectids as highly simplified spiralians.</title>
        <authorList>
            <person name="Mikhailov K.V."/>
            <person name="Slusarev G.S."/>
            <person name="Nikitin M.A."/>
            <person name="Logacheva M.D."/>
            <person name="Penin A."/>
            <person name="Aleoshin V."/>
            <person name="Panchin Y.V."/>
        </authorList>
    </citation>
    <scope>NUCLEOTIDE SEQUENCE [LARGE SCALE GENOMIC DNA]</scope>
    <source>
        <strain evidence="7">Intl2013</strain>
        <tissue evidence="7">Whole animal</tissue>
    </source>
</reference>
<dbReference type="Proteomes" id="UP000078046">
    <property type="component" value="Unassembled WGS sequence"/>
</dbReference>
<evidence type="ECO:0000313" key="8">
    <source>
        <dbReference type="Proteomes" id="UP000078046"/>
    </source>
</evidence>
<evidence type="ECO:0000256" key="1">
    <source>
        <dbReference type="ARBA" id="ARBA00004123"/>
    </source>
</evidence>
<sequence>MNIPPTFSSFILGDEKKIIFEKDTKVPNSAIFTINKEDHTIGNLIKVQLIKDPNVVFAGYKVPHPLDHKVIVRVQTTGRATPHDCFKSAITDIISELSLLKERFTEAIQDRHEDFT</sequence>
<comment type="subcellular location">
    <subcellularLocation>
        <location evidence="1">Nucleus</location>
    </subcellularLocation>
</comment>
<evidence type="ECO:0000259" key="6">
    <source>
        <dbReference type="Pfam" id="PF13656"/>
    </source>
</evidence>
<evidence type="ECO:0000256" key="3">
    <source>
        <dbReference type="ARBA" id="ARBA00023163"/>
    </source>
</evidence>
<evidence type="ECO:0000256" key="4">
    <source>
        <dbReference type="ARBA" id="ARBA00023242"/>
    </source>
</evidence>
<dbReference type="PANTHER" id="PTHR13946">
    <property type="entry name" value="DNA-DIRECTED RNA POLYMERASE I,II,III"/>
    <property type="match status" value="1"/>
</dbReference>
<dbReference type="GO" id="GO:0006366">
    <property type="term" value="P:transcription by RNA polymerase II"/>
    <property type="evidence" value="ECO:0007669"/>
    <property type="project" value="InterPro"/>
</dbReference>
<keyword evidence="2" id="KW-0240">DNA-directed RNA polymerase</keyword>
<dbReference type="InterPro" id="IPR037685">
    <property type="entry name" value="RBP11"/>
</dbReference>
<comment type="caution">
    <text evidence="7">The sequence shown here is derived from an EMBL/GenBank/DDBJ whole genome shotgun (WGS) entry which is preliminary data.</text>
</comment>
<comment type="similarity">
    <text evidence="5">Belongs to the archaeal Rpo11/eukaryotic RPB11/RPC19 RNA polymerase subunit family.</text>
</comment>
<dbReference type="GO" id="GO:0046983">
    <property type="term" value="F:protein dimerization activity"/>
    <property type="evidence" value="ECO:0007669"/>
    <property type="project" value="InterPro"/>
</dbReference>
<dbReference type="FunFam" id="3.30.1360.10:FF:000003">
    <property type="entry name" value="DNA-directed RNA polymerase II subunit RPB11"/>
    <property type="match status" value="1"/>
</dbReference>
<dbReference type="Pfam" id="PF13656">
    <property type="entry name" value="RNA_pol_L_2"/>
    <property type="match status" value="1"/>
</dbReference>
<dbReference type="InterPro" id="IPR036603">
    <property type="entry name" value="RBP11-like"/>
</dbReference>
<evidence type="ECO:0000313" key="7">
    <source>
        <dbReference type="EMBL" id="OAF71158.1"/>
    </source>
</evidence>
<dbReference type="GO" id="GO:0005665">
    <property type="term" value="C:RNA polymerase II, core complex"/>
    <property type="evidence" value="ECO:0007669"/>
    <property type="project" value="InterPro"/>
</dbReference>
<name>A0A177BA19_9BILA</name>
<gene>
    <name evidence="7" type="ORF">A3Q56_01079</name>
</gene>
<keyword evidence="3" id="KW-0804">Transcription</keyword>
<proteinExistence type="inferred from homology"/>
<dbReference type="EMBL" id="LWCA01000075">
    <property type="protein sequence ID" value="OAF71158.1"/>
    <property type="molecule type" value="Genomic_DNA"/>
</dbReference>
<dbReference type="PROSITE" id="PS01154">
    <property type="entry name" value="RNA_POL_L_13KD"/>
    <property type="match status" value="1"/>
</dbReference>